<protein>
    <submittedName>
        <fullName evidence="2">Uncharacterized protein</fullName>
    </submittedName>
</protein>
<evidence type="ECO:0000313" key="2">
    <source>
        <dbReference type="EMBL" id="ACN53383.1"/>
    </source>
</evidence>
<keyword evidence="1" id="KW-0812">Transmembrane</keyword>
<accession>C0RC97</accession>
<name>C0RC97_9SPIR</name>
<keyword evidence="1" id="KW-1133">Transmembrane helix</keyword>
<organism evidence="2 3">
    <name type="scientific">Borreliella spielmanii A14S</name>
    <dbReference type="NCBI Taxonomy" id="498742"/>
    <lineage>
        <taxon>Bacteria</taxon>
        <taxon>Pseudomonadati</taxon>
        <taxon>Spirochaetota</taxon>
        <taxon>Spirochaetia</taxon>
        <taxon>Spirochaetales</taxon>
        <taxon>Borreliaceae</taxon>
        <taxon>Borreliella</taxon>
    </lineage>
</organism>
<dbReference type="EMBL" id="CP001470">
    <property type="protein sequence ID" value="ACN53383.1"/>
    <property type="molecule type" value="Genomic_DNA"/>
</dbReference>
<geneLocation type="plasmid" evidence="2 3">
    <name>A14S_lp28-4</name>
</geneLocation>
<reference evidence="2 3" key="1">
    <citation type="journal article" date="2012" name="J. Bacteriol.">
        <title>Whole-Genome Sequences of Borrelia bissettii, Borrelia valaisiana, and Borrelia spielmanii.</title>
        <authorList>
            <person name="Schutzer S.E."/>
            <person name="Fraser-Liggett C.M."/>
            <person name="Qiu W.G."/>
            <person name="Kraiczy P."/>
            <person name="Mongodin E.F."/>
            <person name="Dunn J.J."/>
            <person name="Luft B.J."/>
            <person name="Casjens S.R."/>
        </authorList>
    </citation>
    <scope>NUCLEOTIDE SEQUENCE [LARGE SCALE GENOMIC DNA]</scope>
    <source>
        <strain evidence="2 3">A14S</strain>
        <plasmid evidence="2 3">A14S_lp28-4</plasmid>
    </source>
</reference>
<feature type="transmembrane region" description="Helical" evidence="1">
    <location>
        <begin position="36"/>
        <end position="56"/>
    </location>
</feature>
<dbReference type="AlphaFoldDB" id="C0RC97"/>
<sequence>MIPCRNKFTNPILGSFIYSFSILIIFFQLLVLKVYLFLLLLYLGNPCILFPFSISLKN</sequence>
<evidence type="ECO:0000313" key="3">
    <source>
        <dbReference type="Proteomes" id="UP000003481"/>
    </source>
</evidence>
<keyword evidence="1" id="KW-0472">Membrane</keyword>
<feature type="transmembrane region" description="Helical" evidence="1">
    <location>
        <begin position="12"/>
        <end position="30"/>
    </location>
</feature>
<evidence type="ECO:0000256" key="1">
    <source>
        <dbReference type="SAM" id="Phobius"/>
    </source>
</evidence>
<gene>
    <name evidence="2" type="ORF">BSPA14S_I0018</name>
</gene>
<dbReference type="HOGENOM" id="CLU_2970291_0_0_12"/>
<dbReference type="Proteomes" id="UP000003481">
    <property type="component" value="Plasmid A14S_lp28-4"/>
</dbReference>
<keyword evidence="2" id="KW-0614">Plasmid</keyword>
<proteinExistence type="predicted"/>